<sequence>MIDLTTNGFYASDEAKLTYYETPCPAEPKGVVLIVHGMAEHARRYLEFMDFLYQHHYLAVIHDQRGHGQTGKDSGDPGFFASGNGWARVVSDVKEISGMLKDTYPNLPLFIIGHSMGSVVTRTAVIDYSELYQGAVIIGTTVGISNFMRKAASLIARREIRKKGEKTPSKLLSNLSFSSYNKKFKPNRTEYDWISMSKTNVDAYIQDTLCGFTCSAGFYRDLFYGLDYTTKDANLKKIPHDFPMLFLAGRDDPVGGMGKEVTQITQQLKKVGILDVDLILYPLMRHEILNEDKRDLVYADVLRFLTTHSLSE</sequence>
<keyword evidence="3" id="KW-1185">Reference proteome</keyword>
<evidence type="ECO:0000313" key="2">
    <source>
        <dbReference type="EMBL" id="MBC3899001.1"/>
    </source>
</evidence>
<gene>
    <name evidence="2" type="ORF">GH811_05160</name>
</gene>
<comment type="caution">
    <text evidence="2">The sequence shown here is derived from an EMBL/GenBank/DDBJ whole genome shotgun (WGS) entry which is preliminary data.</text>
</comment>
<dbReference type="GO" id="GO:0016787">
    <property type="term" value="F:hydrolase activity"/>
    <property type="evidence" value="ECO:0007669"/>
    <property type="project" value="UniProtKB-KW"/>
</dbReference>
<dbReference type="Pfam" id="PF12146">
    <property type="entry name" value="Hydrolase_4"/>
    <property type="match status" value="1"/>
</dbReference>
<dbReference type="EMBL" id="WJBE01000003">
    <property type="protein sequence ID" value="MBC3899001.1"/>
    <property type="molecule type" value="Genomic_DNA"/>
</dbReference>
<accession>A0ABR6YV50</accession>
<proteinExistence type="predicted"/>
<dbReference type="InterPro" id="IPR051044">
    <property type="entry name" value="MAG_DAG_Lipase"/>
</dbReference>
<dbReference type="InterPro" id="IPR022742">
    <property type="entry name" value="Hydrolase_4"/>
</dbReference>
<dbReference type="Proteomes" id="UP000622405">
    <property type="component" value="Unassembled WGS sequence"/>
</dbReference>
<protein>
    <submittedName>
        <fullName evidence="2">Alpha/beta fold hydrolase</fullName>
    </submittedName>
</protein>
<dbReference type="SUPFAM" id="SSF53474">
    <property type="entry name" value="alpha/beta-Hydrolases"/>
    <property type="match status" value="1"/>
</dbReference>
<dbReference type="PANTHER" id="PTHR11614">
    <property type="entry name" value="PHOSPHOLIPASE-RELATED"/>
    <property type="match status" value="1"/>
</dbReference>
<keyword evidence="2" id="KW-0378">Hydrolase</keyword>
<name>A0ABR6YV50_9FIRM</name>
<evidence type="ECO:0000259" key="1">
    <source>
        <dbReference type="Pfam" id="PF12146"/>
    </source>
</evidence>
<evidence type="ECO:0000313" key="3">
    <source>
        <dbReference type="Proteomes" id="UP000622405"/>
    </source>
</evidence>
<reference evidence="2 3" key="1">
    <citation type="journal article" date="2020" name="mSystems">
        <title>Defining Genomic and Predicted Metabolic Features of the Acetobacterium Genus.</title>
        <authorList>
            <person name="Ross D.E."/>
            <person name="Marshall C.W."/>
            <person name="Gulliver D."/>
            <person name="May H.D."/>
            <person name="Norman R.S."/>
        </authorList>
    </citation>
    <scope>NUCLEOTIDE SEQUENCE [LARGE SCALE GENOMIC DNA]</scope>
    <source>
        <strain evidence="2 3">DSM 4132</strain>
    </source>
</reference>
<organism evidence="2 3">
    <name type="scientific">Acetobacterium malicum</name>
    <dbReference type="NCBI Taxonomy" id="52692"/>
    <lineage>
        <taxon>Bacteria</taxon>
        <taxon>Bacillati</taxon>
        <taxon>Bacillota</taxon>
        <taxon>Clostridia</taxon>
        <taxon>Eubacteriales</taxon>
        <taxon>Eubacteriaceae</taxon>
        <taxon>Acetobacterium</taxon>
    </lineage>
</organism>
<dbReference type="InterPro" id="IPR029058">
    <property type="entry name" value="AB_hydrolase_fold"/>
</dbReference>
<dbReference type="Gene3D" id="3.40.50.1820">
    <property type="entry name" value="alpha/beta hydrolase"/>
    <property type="match status" value="1"/>
</dbReference>
<dbReference type="RefSeq" id="WP_186893571.1">
    <property type="nucleotide sequence ID" value="NZ_WJBE01000003.1"/>
</dbReference>
<feature type="domain" description="Serine aminopeptidase S33" evidence="1">
    <location>
        <begin position="27"/>
        <end position="292"/>
    </location>
</feature>